<geneLocation type="plasmid" evidence="1">
    <name>pJ20133-VIM</name>
</geneLocation>
<accession>A0A6B7PXL9</accession>
<reference evidence="1" key="1">
    <citation type="submission" date="2019-08" db="EMBL/GenBank/DDBJ databases">
        <authorList>
            <person name="Zhou D."/>
            <person name="Chen F."/>
        </authorList>
    </citation>
    <scope>NUCLEOTIDE SEQUENCE</scope>
    <source>
        <strain evidence="1">QJ20133</strain>
        <plasmid evidence="1">pJ20133-VIM</plasmid>
    </source>
</reference>
<organism evidence="1">
    <name type="scientific">Pseudomonas monteilii</name>
    <dbReference type="NCBI Taxonomy" id="76759"/>
    <lineage>
        <taxon>Bacteria</taxon>
        <taxon>Pseudomonadati</taxon>
        <taxon>Pseudomonadota</taxon>
        <taxon>Gammaproteobacteria</taxon>
        <taxon>Pseudomonadales</taxon>
        <taxon>Pseudomonadaceae</taxon>
        <taxon>Pseudomonas</taxon>
    </lineage>
</organism>
<dbReference type="EMBL" id="MN310371">
    <property type="protein sequence ID" value="QFX76308.1"/>
    <property type="molecule type" value="Genomic_DNA"/>
</dbReference>
<protein>
    <submittedName>
        <fullName evidence="1">Uncharacterized protein</fullName>
    </submittedName>
</protein>
<dbReference type="AlphaFoldDB" id="A0A6B7PXL9"/>
<evidence type="ECO:0000313" key="1">
    <source>
        <dbReference type="EMBL" id="QFX76308.1"/>
    </source>
</evidence>
<proteinExistence type="predicted"/>
<keyword evidence="1" id="KW-0614">Plasmid</keyword>
<sequence>MQFWATLHFLSAHLRDCTDCYLASLPGRFVLPPVEGAG</sequence>
<name>A0A6B7PXL9_9PSED</name>